<dbReference type="SMART" id="SM00388">
    <property type="entry name" value="HisKA"/>
    <property type="match status" value="1"/>
</dbReference>
<dbReference type="OrthoDB" id="9801651at2"/>
<evidence type="ECO:0000256" key="2">
    <source>
        <dbReference type="ARBA" id="ARBA00012438"/>
    </source>
</evidence>
<comment type="catalytic activity">
    <reaction evidence="1">
        <text>ATP + protein L-histidine = ADP + protein N-phospho-L-histidine.</text>
        <dbReference type="EC" id="2.7.13.3"/>
    </reaction>
</comment>
<dbReference type="SUPFAM" id="SSF47384">
    <property type="entry name" value="Homodimeric domain of signal transducing histidine kinase"/>
    <property type="match status" value="1"/>
</dbReference>
<evidence type="ECO:0000256" key="11">
    <source>
        <dbReference type="PROSITE-ProRule" id="PRU00169"/>
    </source>
</evidence>
<dbReference type="Pfam" id="PF00072">
    <property type="entry name" value="Response_reg"/>
    <property type="match status" value="1"/>
</dbReference>
<dbReference type="CDD" id="cd16922">
    <property type="entry name" value="HATPase_EvgS-ArcB-TorS-like"/>
    <property type="match status" value="1"/>
</dbReference>
<organism evidence="15 16">
    <name type="scientific">Roseinatronobacter monicus</name>
    <dbReference type="NCBI Taxonomy" id="393481"/>
    <lineage>
        <taxon>Bacteria</taxon>
        <taxon>Pseudomonadati</taxon>
        <taxon>Pseudomonadota</taxon>
        <taxon>Alphaproteobacteria</taxon>
        <taxon>Rhodobacterales</taxon>
        <taxon>Paracoccaceae</taxon>
        <taxon>Roseinatronobacter</taxon>
    </lineage>
</organism>
<dbReference type="PROSITE" id="PS50109">
    <property type="entry name" value="HIS_KIN"/>
    <property type="match status" value="1"/>
</dbReference>
<dbReference type="AlphaFoldDB" id="A0A543KAB9"/>
<evidence type="ECO:0000259" key="13">
    <source>
        <dbReference type="PROSITE" id="PS50109"/>
    </source>
</evidence>
<dbReference type="InterPro" id="IPR036890">
    <property type="entry name" value="HATPase_C_sf"/>
</dbReference>
<dbReference type="Gene3D" id="3.30.565.10">
    <property type="entry name" value="Histidine kinase-like ATPase, C-terminal domain"/>
    <property type="match status" value="1"/>
</dbReference>
<keyword evidence="12" id="KW-1133">Transmembrane helix</keyword>
<dbReference type="InterPro" id="IPR011006">
    <property type="entry name" value="CheY-like_superfamily"/>
</dbReference>
<evidence type="ECO:0000256" key="10">
    <source>
        <dbReference type="ARBA" id="ARBA00068150"/>
    </source>
</evidence>
<evidence type="ECO:0000256" key="3">
    <source>
        <dbReference type="ARBA" id="ARBA00022553"/>
    </source>
</evidence>
<evidence type="ECO:0000256" key="9">
    <source>
        <dbReference type="ARBA" id="ARBA00064003"/>
    </source>
</evidence>
<dbReference type="InterPro" id="IPR036097">
    <property type="entry name" value="HisK_dim/P_sf"/>
</dbReference>
<dbReference type="GO" id="GO:0000155">
    <property type="term" value="F:phosphorelay sensor kinase activity"/>
    <property type="evidence" value="ECO:0007669"/>
    <property type="project" value="InterPro"/>
</dbReference>
<dbReference type="Gene3D" id="1.10.287.130">
    <property type="match status" value="1"/>
</dbReference>
<keyword evidence="16" id="KW-1185">Reference proteome</keyword>
<sequence>MTRAAKRFCKRMFAFFEALLEQAEQSNPWRLVPGLIVGIVVASVLLMAVFWQLFSIAHPWGAQPEAVWLAMMSAALVALVVATPAVVFGYALIGRTLRVKAELRRALMAADVANRAKTEFLANMSHEIRTPLNGVLGMAQVLEASDLTAEQREALRTIGESGELLLGIIADVLDLSKIEIGQISLDPTPQPVAKLLGDTVHLFEARAAENRTELVFLVGQCVPEQAIFDSVRVRQCLANLVSNAVKFTLDGRVSVWLSAKAEGTDWKISLSVQDTGVGISPEAQDRLFKPFEQAETATARTFGGTGLGLAIARRLARTMGGDITLESALGSGSTFVFTFLAGSVTPETRASVVHKQYDGPERQLEGCTILVVDDSRVNRHVVLGLLKPYGPHCIEAENGRAALDVLSSTEVDIILLDMQMPVMNGPDTLEALRALDGPVAHTPVIALTADVMNGRKMDYLKKGYQGFLSKPLGRAELLAEVCAVAGWQATTDDQTHKT</sequence>
<reference evidence="15 16" key="1">
    <citation type="submission" date="2019-06" db="EMBL/GenBank/DDBJ databases">
        <title>Genomic Encyclopedia of Archaeal and Bacterial Type Strains, Phase II (KMG-II): from individual species to whole genera.</title>
        <authorList>
            <person name="Goeker M."/>
        </authorList>
    </citation>
    <scope>NUCLEOTIDE SEQUENCE [LARGE SCALE GENOMIC DNA]</scope>
    <source>
        <strain evidence="15 16">DSM 18423</strain>
    </source>
</reference>
<dbReference type="InterPro" id="IPR005467">
    <property type="entry name" value="His_kinase_dom"/>
</dbReference>
<evidence type="ECO:0000256" key="4">
    <source>
        <dbReference type="ARBA" id="ARBA00022679"/>
    </source>
</evidence>
<dbReference type="PROSITE" id="PS50110">
    <property type="entry name" value="RESPONSE_REGULATORY"/>
    <property type="match status" value="1"/>
</dbReference>
<dbReference type="EMBL" id="VFPT01000001">
    <property type="protein sequence ID" value="TQM92002.1"/>
    <property type="molecule type" value="Genomic_DNA"/>
</dbReference>
<dbReference type="FunFam" id="3.30.565.10:FF:000010">
    <property type="entry name" value="Sensor histidine kinase RcsC"/>
    <property type="match status" value="1"/>
</dbReference>
<dbReference type="SMART" id="SM00387">
    <property type="entry name" value="HATPase_c"/>
    <property type="match status" value="1"/>
</dbReference>
<evidence type="ECO:0000259" key="14">
    <source>
        <dbReference type="PROSITE" id="PS50110"/>
    </source>
</evidence>
<dbReference type="Proteomes" id="UP000320582">
    <property type="component" value="Unassembled WGS sequence"/>
</dbReference>
<feature type="transmembrane region" description="Helical" evidence="12">
    <location>
        <begin position="35"/>
        <end position="54"/>
    </location>
</feature>
<dbReference type="SUPFAM" id="SSF55874">
    <property type="entry name" value="ATPase domain of HSP90 chaperone/DNA topoisomerase II/histidine kinase"/>
    <property type="match status" value="1"/>
</dbReference>
<dbReference type="CDD" id="cd17546">
    <property type="entry name" value="REC_hyHK_CKI1_RcsC-like"/>
    <property type="match status" value="1"/>
</dbReference>
<gene>
    <name evidence="15" type="ORF">BD293_0588</name>
</gene>
<dbReference type="SMART" id="SM00448">
    <property type="entry name" value="REC"/>
    <property type="match status" value="1"/>
</dbReference>
<comment type="subunit">
    <text evidence="9">At low DSF concentrations, interacts with RpfF.</text>
</comment>
<dbReference type="PANTHER" id="PTHR45339">
    <property type="entry name" value="HYBRID SIGNAL TRANSDUCTION HISTIDINE KINASE J"/>
    <property type="match status" value="1"/>
</dbReference>
<evidence type="ECO:0000256" key="6">
    <source>
        <dbReference type="ARBA" id="ARBA00022777"/>
    </source>
</evidence>
<feature type="domain" description="Response regulatory" evidence="14">
    <location>
        <begin position="368"/>
        <end position="485"/>
    </location>
</feature>
<dbReference type="Gene3D" id="3.40.50.2300">
    <property type="match status" value="1"/>
</dbReference>
<keyword evidence="12" id="KW-0812">Transmembrane</keyword>
<dbReference type="InterPro" id="IPR003594">
    <property type="entry name" value="HATPase_dom"/>
</dbReference>
<dbReference type="Pfam" id="PF00512">
    <property type="entry name" value="HisKA"/>
    <property type="match status" value="1"/>
</dbReference>
<dbReference type="InterPro" id="IPR003661">
    <property type="entry name" value="HisK_dim/P_dom"/>
</dbReference>
<feature type="transmembrane region" description="Helical" evidence="12">
    <location>
        <begin position="66"/>
        <end position="93"/>
    </location>
</feature>
<comment type="caution">
    <text evidence="15">The sequence shown here is derived from an EMBL/GenBank/DDBJ whole genome shotgun (WGS) entry which is preliminary data.</text>
</comment>
<feature type="modified residue" description="4-aspartylphosphate" evidence="11">
    <location>
        <position position="417"/>
    </location>
</feature>
<dbReference type="SUPFAM" id="SSF52172">
    <property type="entry name" value="CheY-like"/>
    <property type="match status" value="1"/>
</dbReference>
<keyword evidence="8" id="KW-0902">Two-component regulatory system</keyword>
<dbReference type="CDD" id="cd00082">
    <property type="entry name" value="HisKA"/>
    <property type="match status" value="1"/>
</dbReference>
<name>A0A543KAB9_9RHOB</name>
<evidence type="ECO:0000313" key="16">
    <source>
        <dbReference type="Proteomes" id="UP000320582"/>
    </source>
</evidence>
<proteinExistence type="predicted"/>
<dbReference type="InterPro" id="IPR004358">
    <property type="entry name" value="Sig_transdc_His_kin-like_C"/>
</dbReference>
<dbReference type="GO" id="GO:0005524">
    <property type="term" value="F:ATP binding"/>
    <property type="evidence" value="ECO:0007669"/>
    <property type="project" value="UniProtKB-KW"/>
</dbReference>
<dbReference type="PANTHER" id="PTHR45339:SF1">
    <property type="entry name" value="HYBRID SIGNAL TRANSDUCTION HISTIDINE KINASE J"/>
    <property type="match status" value="1"/>
</dbReference>
<evidence type="ECO:0000256" key="8">
    <source>
        <dbReference type="ARBA" id="ARBA00023012"/>
    </source>
</evidence>
<protein>
    <recommendedName>
        <fullName evidence="10">Sensory/regulatory protein RpfC</fullName>
        <ecNumber evidence="2">2.7.13.3</ecNumber>
    </recommendedName>
</protein>
<dbReference type="FunFam" id="1.10.287.130:FF:000002">
    <property type="entry name" value="Two-component osmosensing histidine kinase"/>
    <property type="match status" value="1"/>
</dbReference>
<keyword evidence="4" id="KW-0808">Transferase</keyword>
<dbReference type="InterPro" id="IPR001789">
    <property type="entry name" value="Sig_transdc_resp-reg_receiver"/>
</dbReference>
<keyword evidence="7" id="KW-0067">ATP-binding</keyword>
<dbReference type="EC" id="2.7.13.3" evidence="2"/>
<keyword evidence="6 15" id="KW-0418">Kinase</keyword>
<dbReference type="Pfam" id="PF02518">
    <property type="entry name" value="HATPase_c"/>
    <property type="match status" value="1"/>
</dbReference>
<evidence type="ECO:0000256" key="12">
    <source>
        <dbReference type="SAM" id="Phobius"/>
    </source>
</evidence>
<dbReference type="PRINTS" id="PR00344">
    <property type="entry name" value="BCTRLSENSOR"/>
</dbReference>
<feature type="domain" description="Histidine kinase" evidence="13">
    <location>
        <begin position="123"/>
        <end position="343"/>
    </location>
</feature>
<keyword evidence="12" id="KW-0472">Membrane</keyword>
<evidence type="ECO:0000256" key="1">
    <source>
        <dbReference type="ARBA" id="ARBA00000085"/>
    </source>
</evidence>
<evidence type="ECO:0000313" key="15">
    <source>
        <dbReference type="EMBL" id="TQM92002.1"/>
    </source>
</evidence>
<accession>A0A543KAB9</accession>
<keyword evidence="5" id="KW-0547">Nucleotide-binding</keyword>
<evidence type="ECO:0000256" key="7">
    <source>
        <dbReference type="ARBA" id="ARBA00022840"/>
    </source>
</evidence>
<keyword evidence="3 11" id="KW-0597">Phosphoprotein</keyword>
<evidence type="ECO:0000256" key="5">
    <source>
        <dbReference type="ARBA" id="ARBA00022741"/>
    </source>
</evidence>